<proteinExistence type="predicted"/>
<evidence type="ECO:0000313" key="4">
    <source>
        <dbReference type="Proteomes" id="UP000255279"/>
    </source>
</evidence>
<evidence type="ECO:0000313" key="1">
    <source>
        <dbReference type="EMBL" id="OOR87283.1"/>
    </source>
</evidence>
<name>A0A1S9ZV64_9GAMM</name>
<dbReference type="Proteomes" id="UP000255279">
    <property type="component" value="Unassembled WGS sequence"/>
</dbReference>
<dbReference type="STRING" id="34060.B0181_10560"/>
<dbReference type="OrthoDB" id="6571023at2"/>
<sequence length="127" mass="13693">MIKALINQNIAKAFDGVLKDAIKDFIGEAVTATGDYNPVTGGYDSTKTTYQGRGSFGSFTQDELMDGMDINDVKLICLVKEISDTPKIDDVIHATLLGKLKAFKVLSVKTDNAETVYTIALRGLDVG</sequence>
<protein>
    <recommendedName>
        <fullName evidence="5">Glutamate 5-kinase</fullName>
    </recommendedName>
</protein>
<organism evidence="1 3">
    <name type="scientific">Moraxella caviae</name>
    <dbReference type="NCBI Taxonomy" id="34060"/>
    <lineage>
        <taxon>Bacteria</taxon>
        <taxon>Pseudomonadati</taxon>
        <taxon>Pseudomonadota</taxon>
        <taxon>Gammaproteobacteria</taxon>
        <taxon>Moraxellales</taxon>
        <taxon>Moraxellaceae</taxon>
        <taxon>Moraxella</taxon>
    </lineage>
</organism>
<gene>
    <name evidence="1" type="ORF">B0181_10560</name>
    <name evidence="2" type="ORF">NCTC10293_01640</name>
</gene>
<evidence type="ECO:0008006" key="5">
    <source>
        <dbReference type="Google" id="ProtNLM"/>
    </source>
</evidence>
<dbReference type="EMBL" id="UGQE01000004">
    <property type="protein sequence ID" value="STZ14051.1"/>
    <property type="molecule type" value="Genomic_DNA"/>
</dbReference>
<keyword evidence="3" id="KW-1185">Reference proteome</keyword>
<dbReference type="RefSeq" id="WP_078277452.1">
    <property type="nucleotide sequence ID" value="NZ_MUXU01000078.1"/>
</dbReference>
<reference evidence="2 4" key="2">
    <citation type="submission" date="2018-06" db="EMBL/GenBank/DDBJ databases">
        <authorList>
            <consortium name="Pathogen Informatics"/>
            <person name="Doyle S."/>
        </authorList>
    </citation>
    <scope>NUCLEOTIDE SEQUENCE [LARGE SCALE GENOMIC DNA]</scope>
    <source>
        <strain evidence="2 4">NCTC10293</strain>
    </source>
</reference>
<dbReference type="AlphaFoldDB" id="A0A1S9ZV64"/>
<evidence type="ECO:0000313" key="3">
    <source>
        <dbReference type="Proteomes" id="UP000190435"/>
    </source>
</evidence>
<reference evidence="1 3" key="1">
    <citation type="submission" date="2017-02" db="EMBL/GenBank/DDBJ databases">
        <title>Draft genome sequence of Moraxella caviae CCUG 355 type strain.</title>
        <authorList>
            <person name="Engstrom-Jakobsson H."/>
            <person name="Salva-Serra F."/>
            <person name="Thorell K."/>
            <person name="Gonzales-Siles L."/>
            <person name="Karlsson R."/>
            <person name="Boulund F."/>
            <person name="Engstrand L."/>
            <person name="Moore E."/>
        </authorList>
    </citation>
    <scope>NUCLEOTIDE SEQUENCE [LARGE SCALE GENOMIC DNA]</scope>
    <source>
        <strain evidence="1 3">CCUG 355</strain>
    </source>
</reference>
<dbReference type="Proteomes" id="UP000190435">
    <property type="component" value="Unassembled WGS sequence"/>
</dbReference>
<accession>A0A1S9ZV64</accession>
<dbReference type="EMBL" id="MUXU01000078">
    <property type="protein sequence ID" value="OOR87283.1"/>
    <property type="molecule type" value="Genomic_DNA"/>
</dbReference>
<evidence type="ECO:0000313" key="2">
    <source>
        <dbReference type="EMBL" id="STZ14051.1"/>
    </source>
</evidence>